<dbReference type="EMBL" id="JAMZIH010000775">
    <property type="protein sequence ID" value="KAJ1678890.1"/>
    <property type="molecule type" value="Genomic_DNA"/>
</dbReference>
<evidence type="ECO:0000313" key="2">
    <source>
        <dbReference type="Proteomes" id="UP001145114"/>
    </source>
</evidence>
<sequence length="260" mass="28505">MSSISSSLSSARSSRSSQHEIQGRHQQEERQATAPHSSHLPARDYDQSDQPPRRSLLITSPQHIALHGHNSPDTAATTIPATGPLSSNLSGPPSYQYGTLFPASAQQEAATHPKGNTIGTDSYSKGKVSATIAKLPRPPASAAKDKRVIVPVRVEPKVFFANERTFLSWLNFSIVLGSLALGLLNFGNATSRISGLVFTVIAMVIMVYALVLYQRRAERIRQRDPRPYDDRKGPTFLVIILISAVMLNFYLNFTKDRGKP</sequence>
<dbReference type="Proteomes" id="UP001145114">
    <property type="component" value="Unassembled WGS sequence"/>
</dbReference>
<protein>
    <submittedName>
        <fullName evidence="1">Uncharacterized protein</fullName>
    </submittedName>
</protein>
<keyword evidence="2" id="KW-1185">Reference proteome</keyword>
<reference evidence="1" key="1">
    <citation type="submission" date="2022-06" db="EMBL/GenBank/DDBJ databases">
        <title>Phylogenomic reconstructions and comparative analyses of Kickxellomycotina fungi.</title>
        <authorList>
            <person name="Reynolds N.K."/>
            <person name="Stajich J.E."/>
            <person name="Barry K."/>
            <person name="Grigoriev I.V."/>
            <person name="Crous P."/>
            <person name="Smith M.E."/>
        </authorList>
    </citation>
    <scope>NUCLEOTIDE SEQUENCE</scope>
    <source>
        <strain evidence="1">RSA 2271</strain>
    </source>
</reference>
<name>A0ACC1HQQ4_9FUNG</name>
<evidence type="ECO:0000313" key="1">
    <source>
        <dbReference type="EMBL" id="KAJ1678890.1"/>
    </source>
</evidence>
<organism evidence="1 2">
    <name type="scientific">Spiromyces aspiralis</name>
    <dbReference type="NCBI Taxonomy" id="68401"/>
    <lineage>
        <taxon>Eukaryota</taxon>
        <taxon>Fungi</taxon>
        <taxon>Fungi incertae sedis</taxon>
        <taxon>Zoopagomycota</taxon>
        <taxon>Kickxellomycotina</taxon>
        <taxon>Kickxellomycetes</taxon>
        <taxon>Kickxellales</taxon>
        <taxon>Kickxellaceae</taxon>
        <taxon>Spiromyces</taxon>
    </lineage>
</organism>
<proteinExistence type="predicted"/>
<comment type="caution">
    <text evidence="1">The sequence shown here is derived from an EMBL/GenBank/DDBJ whole genome shotgun (WGS) entry which is preliminary data.</text>
</comment>
<accession>A0ACC1HQQ4</accession>
<gene>
    <name evidence="1" type="ORF">EV182_003149</name>
</gene>